<keyword evidence="3" id="KW-1185">Reference proteome</keyword>
<dbReference type="VEuPathDB" id="FungiDB:F4678DRAFT_479983"/>
<sequence>MESSELGLGATTRDASDNSQKSETQVTEAQGLLLGIRQAYESGRPLYPVNDVNELLQFAAQYRSNPNANSTSYHGPDFFGHEQWWTFSKDQLRSAKLDLSPIQWLITMPHTCSDPQKLLTRAFSLQPIGGIQVSTSHAELRSPDPSRYIQEQFTKAKSKWHESDYKTRIDGALRNAFTQCFAHDDQPFTKILVIGAGTLELDITIPRSNWKCATKHAFAFDLKNMLRGLTRGRAGIELVFQDSQYSDITKEALAMQDPTVKVVREDNLDHILCIDDHTLLVALGCVELPLKQIIAEYATATPCEQRLPRAIIWEEGIQVTWEDMEKVAAQYCTGSPVTTVDIWRDSPRTNKLEDQYVKFEFPAPEEGEPDYFQASPRLSIYVRK</sequence>
<feature type="region of interest" description="Disordered" evidence="1">
    <location>
        <begin position="1"/>
        <end position="26"/>
    </location>
</feature>
<feature type="compositionally biased region" description="Polar residues" evidence="1">
    <location>
        <begin position="17"/>
        <end position="26"/>
    </location>
</feature>
<evidence type="ECO:0000256" key="1">
    <source>
        <dbReference type="SAM" id="MobiDB-lite"/>
    </source>
</evidence>
<protein>
    <recommendedName>
        <fullName evidence="4">SRR1-like domain-containing protein</fullName>
    </recommendedName>
</protein>
<name>A0A9W8NNT4_9PEZI</name>
<evidence type="ECO:0008006" key="4">
    <source>
        <dbReference type="Google" id="ProtNLM"/>
    </source>
</evidence>
<reference evidence="2" key="1">
    <citation type="submission" date="2022-07" db="EMBL/GenBank/DDBJ databases">
        <title>Genome Sequence of Xylaria arbuscula.</title>
        <authorList>
            <person name="Buettner E."/>
        </authorList>
    </citation>
    <scope>NUCLEOTIDE SEQUENCE</scope>
    <source>
        <strain evidence="2">VT107</strain>
    </source>
</reference>
<gene>
    <name evidence="2" type="ORF">NPX13_g767</name>
</gene>
<comment type="caution">
    <text evidence="2">The sequence shown here is derived from an EMBL/GenBank/DDBJ whole genome shotgun (WGS) entry which is preliminary data.</text>
</comment>
<dbReference type="AlphaFoldDB" id="A0A9W8NNT4"/>
<evidence type="ECO:0000313" key="3">
    <source>
        <dbReference type="Proteomes" id="UP001148614"/>
    </source>
</evidence>
<dbReference type="EMBL" id="JANPWZ010000058">
    <property type="protein sequence ID" value="KAJ3579797.1"/>
    <property type="molecule type" value="Genomic_DNA"/>
</dbReference>
<proteinExistence type="predicted"/>
<accession>A0A9W8NNT4</accession>
<organism evidence="2 3">
    <name type="scientific">Xylaria arbuscula</name>
    <dbReference type="NCBI Taxonomy" id="114810"/>
    <lineage>
        <taxon>Eukaryota</taxon>
        <taxon>Fungi</taxon>
        <taxon>Dikarya</taxon>
        <taxon>Ascomycota</taxon>
        <taxon>Pezizomycotina</taxon>
        <taxon>Sordariomycetes</taxon>
        <taxon>Xylariomycetidae</taxon>
        <taxon>Xylariales</taxon>
        <taxon>Xylariaceae</taxon>
        <taxon>Xylaria</taxon>
    </lineage>
</organism>
<evidence type="ECO:0000313" key="2">
    <source>
        <dbReference type="EMBL" id="KAJ3579797.1"/>
    </source>
</evidence>
<dbReference type="Proteomes" id="UP001148614">
    <property type="component" value="Unassembled WGS sequence"/>
</dbReference>